<keyword evidence="2" id="KW-0472">Membrane</keyword>
<evidence type="ECO:0000313" key="3">
    <source>
        <dbReference type="EMBL" id="TDQ38486.1"/>
    </source>
</evidence>
<comment type="caution">
    <text evidence="3">The sequence shown here is derived from an EMBL/GenBank/DDBJ whole genome shotgun (WGS) entry which is preliminary data.</text>
</comment>
<organism evidence="3 4">
    <name type="scientific">Thiopseudomonas denitrificans</name>
    <dbReference type="NCBI Taxonomy" id="1501432"/>
    <lineage>
        <taxon>Bacteria</taxon>
        <taxon>Pseudomonadati</taxon>
        <taxon>Pseudomonadota</taxon>
        <taxon>Gammaproteobacteria</taxon>
        <taxon>Pseudomonadales</taxon>
        <taxon>Pseudomonadaceae</taxon>
        <taxon>Thiopseudomonas</taxon>
    </lineage>
</organism>
<evidence type="ECO:0000256" key="1">
    <source>
        <dbReference type="SAM" id="MobiDB-lite"/>
    </source>
</evidence>
<feature type="transmembrane region" description="Helical" evidence="2">
    <location>
        <begin position="350"/>
        <end position="369"/>
    </location>
</feature>
<dbReference type="Proteomes" id="UP000294575">
    <property type="component" value="Unassembled WGS sequence"/>
</dbReference>
<reference evidence="3 4" key="1">
    <citation type="submission" date="2019-03" db="EMBL/GenBank/DDBJ databases">
        <title>Genomic Encyclopedia of Type Strains, Phase IV (KMG-IV): sequencing the most valuable type-strain genomes for metagenomic binning, comparative biology and taxonomic classification.</title>
        <authorList>
            <person name="Goeker M."/>
        </authorList>
    </citation>
    <scope>NUCLEOTIDE SEQUENCE [LARGE SCALE GENOMIC DNA]</scope>
    <source>
        <strain evidence="3 4">DSM 28679</strain>
    </source>
</reference>
<sequence>MLRYRLVFNPQPLPGFTLEQVQSNLRQLLKLNDTRLHQLYINPQAVLKKDLEHDKAEAYLRKLAQFGIAVRMEPEFELSLEPIETPEPEQPAPDQPTSTRASFAIQDDTPEPAIRRPEPLKTSTGTLREPLPAAERLHASATRHVPMQFTGNGREYFGIWIINIVLTVLTLGIYSAWAKVRNRQYFYGNTLLDGNNFQYLADPKVILRGRIIAFFVLVAWNLTSNFMPILSLFLLLAILPAIPWVLARSLRFNAINSAYRGVRFNFVGTYGGAAKVVLLWPFVSAITFSLGLPLSLHQKHKYQVENSRYGLAAFQFNGTLTSYYLFGLKVLLTIIAAGVLAVAVHPLVALLGYLLVFGYFMASLTNLYLNNIALAGHRIESSMSKRTTLWIYFSNSILIMLTLGLYTPWAKVRMARYRAECTTIIINGDLDKFVGTQIEQVNALGQELGDMFDMDMAII</sequence>
<keyword evidence="2" id="KW-1133">Transmembrane helix</keyword>
<feature type="transmembrane region" description="Helical" evidence="2">
    <location>
        <begin position="267"/>
        <end position="292"/>
    </location>
</feature>
<dbReference type="Pfam" id="PF05987">
    <property type="entry name" value="DUF898"/>
    <property type="match status" value="1"/>
</dbReference>
<dbReference type="InterPro" id="IPR010295">
    <property type="entry name" value="DUF898"/>
</dbReference>
<name>A0A4R6TYS0_9GAMM</name>
<feature type="region of interest" description="Disordered" evidence="1">
    <location>
        <begin position="106"/>
        <end position="126"/>
    </location>
</feature>
<keyword evidence="4" id="KW-1185">Reference proteome</keyword>
<feature type="transmembrane region" description="Helical" evidence="2">
    <location>
        <begin position="323"/>
        <end position="343"/>
    </location>
</feature>
<accession>A0A4R6TYS0</accession>
<feature type="transmembrane region" description="Helical" evidence="2">
    <location>
        <begin position="389"/>
        <end position="409"/>
    </location>
</feature>
<keyword evidence="2" id="KW-0812">Transmembrane</keyword>
<gene>
    <name evidence="3" type="ORF">DFQ45_10460</name>
</gene>
<dbReference type="RefSeq" id="WP_101496204.1">
    <property type="nucleotide sequence ID" value="NZ_LNJZ01000005.1"/>
</dbReference>
<dbReference type="OrthoDB" id="9765721at2"/>
<feature type="transmembrane region" description="Helical" evidence="2">
    <location>
        <begin position="205"/>
        <end position="223"/>
    </location>
</feature>
<dbReference type="AlphaFoldDB" id="A0A4R6TYS0"/>
<dbReference type="EMBL" id="SNYK01000004">
    <property type="protein sequence ID" value="TDQ38486.1"/>
    <property type="molecule type" value="Genomic_DNA"/>
</dbReference>
<feature type="transmembrane region" description="Helical" evidence="2">
    <location>
        <begin position="229"/>
        <end position="247"/>
    </location>
</feature>
<proteinExistence type="predicted"/>
<evidence type="ECO:0000313" key="4">
    <source>
        <dbReference type="Proteomes" id="UP000294575"/>
    </source>
</evidence>
<evidence type="ECO:0000256" key="2">
    <source>
        <dbReference type="SAM" id="Phobius"/>
    </source>
</evidence>
<feature type="transmembrane region" description="Helical" evidence="2">
    <location>
        <begin position="157"/>
        <end position="177"/>
    </location>
</feature>
<protein>
    <submittedName>
        <fullName evidence="3">Uncharacterized membrane protein YjgN (DUF898 family)</fullName>
    </submittedName>
</protein>